<evidence type="ECO:0000256" key="1">
    <source>
        <dbReference type="SAM" id="MobiDB-lite"/>
    </source>
</evidence>
<keyword evidence="3" id="KW-1185">Reference proteome</keyword>
<evidence type="ECO:0000313" key="3">
    <source>
        <dbReference type="Proteomes" id="UP000307440"/>
    </source>
</evidence>
<dbReference type="EMBL" id="ML210173">
    <property type="protein sequence ID" value="TFK26583.1"/>
    <property type="molecule type" value="Genomic_DNA"/>
</dbReference>
<proteinExistence type="predicted"/>
<protein>
    <submittedName>
        <fullName evidence="2">Uncharacterized protein</fullName>
    </submittedName>
</protein>
<sequence>MYFIGRDVKSKEGQSSVYESEGHGLGGTDKSMTSADVSAAVSVPKLKKERLRGAADTGEH</sequence>
<accession>A0A5C3L203</accession>
<feature type="region of interest" description="Disordered" evidence="1">
    <location>
        <begin position="1"/>
        <end position="60"/>
    </location>
</feature>
<dbReference type="Proteomes" id="UP000307440">
    <property type="component" value="Unassembled WGS sequence"/>
</dbReference>
<reference evidence="2 3" key="1">
    <citation type="journal article" date="2019" name="Nat. Ecol. Evol.">
        <title>Megaphylogeny resolves global patterns of mushroom evolution.</title>
        <authorList>
            <person name="Varga T."/>
            <person name="Krizsan K."/>
            <person name="Foldi C."/>
            <person name="Dima B."/>
            <person name="Sanchez-Garcia M."/>
            <person name="Sanchez-Ramirez S."/>
            <person name="Szollosi G.J."/>
            <person name="Szarkandi J.G."/>
            <person name="Papp V."/>
            <person name="Albert L."/>
            <person name="Andreopoulos W."/>
            <person name="Angelini C."/>
            <person name="Antonin V."/>
            <person name="Barry K.W."/>
            <person name="Bougher N.L."/>
            <person name="Buchanan P."/>
            <person name="Buyck B."/>
            <person name="Bense V."/>
            <person name="Catcheside P."/>
            <person name="Chovatia M."/>
            <person name="Cooper J."/>
            <person name="Damon W."/>
            <person name="Desjardin D."/>
            <person name="Finy P."/>
            <person name="Geml J."/>
            <person name="Haridas S."/>
            <person name="Hughes K."/>
            <person name="Justo A."/>
            <person name="Karasinski D."/>
            <person name="Kautmanova I."/>
            <person name="Kiss B."/>
            <person name="Kocsube S."/>
            <person name="Kotiranta H."/>
            <person name="LaButti K.M."/>
            <person name="Lechner B.E."/>
            <person name="Liimatainen K."/>
            <person name="Lipzen A."/>
            <person name="Lukacs Z."/>
            <person name="Mihaltcheva S."/>
            <person name="Morgado L.N."/>
            <person name="Niskanen T."/>
            <person name="Noordeloos M.E."/>
            <person name="Ohm R.A."/>
            <person name="Ortiz-Santana B."/>
            <person name="Ovrebo C."/>
            <person name="Racz N."/>
            <person name="Riley R."/>
            <person name="Savchenko A."/>
            <person name="Shiryaev A."/>
            <person name="Soop K."/>
            <person name="Spirin V."/>
            <person name="Szebenyi C."/>
            <person name="Tomsovsky M."/>
            <person name="Tulloss R.E."/>
            <person name="Uehling J."/>
            <person name="Grigoriev I.V."/>
            <person name="Vagvolgyi C."/>
            <person name="Papp T."/>
            <person name="Martin F.M."/>
            <person name="Miettinen O."/>
            <person name="Hibbett D.S."/>
            <person name="Nagy L.G."/>
        </authorList>
    </citation>
    <scope>NUCLEOTIDE SEQUENCE [LARGE SCALE GENOMIC DNA]</scope>
    <source>
        <strain evidence="2 3">CBS 121175</strain>
    </source>
</reference>
<organism evidence="2 3">
    <name type="scientific">Coprinopsis marcescibilis</name>
    <name type="common">Agaric fungus</name>
    <name type="synonym">Psathyrella marcescibilis</name>
    <dbReference type="NCBI Taxonomy" id="230819"/>
    <lineage>
        <taxon>Eukaryota</taxon>
        <taxon>Fungi</taxon>
        <taxon>Dikarya</taxon>
        <taxon>Basidiomycota</taxon>
        <taxon>Agaricomycotina</taxon>
        <taxon>Agaricomycetes</taxon>
        <taxon>Agaricomycetidae</taxon>
        <taxon>Agaricales</taxon>
        <taxon>Agaricineae</taxon>
        <taxon>Psathyrellaceae</taxon>
        <taxon>Coprinopsis</taxon>
    </lineage>
</organism>
<name>A0A5C3L203_COPMA</name>
<gene>
    <name evidence="2" type="ORF">FA15DRAFT_588025</name>
</gene>
<dbReference type="OrthoDB" id="2891636at2759"/>
<dbReference type="AlphaFoldDB" id="A0A5C3L203"/>
<evidence type="ECO:0000313" key="2">
    <source>
        <dbReference type="EMBL" id="TFK26583.1"/>
    </source>
</evidence>
<feature type="compositionally biased region" description="Basic and acidic residues" evidence="1">
    <location>
        <begin position="1"/>
        <end position="12"/>
    </location>
</feature>
<feature type="compositionally biased region" description="Basic and acidic residues" evidence="1">
    <location>
        <begin position="51"/>
        <end position="60"/>
    </location>
</feature>